<feature type="binding site" evidence="7">
    <location>
        <begin position="45"/>
        <end position="52"/>
    </location>
    <ligand>
        <name>ATP</name>
        <dbReference type="ChEBI" id="CHEBI:30616"/>
    </ligand>
</feature>
<dbReference type="SUPFAM" id="SSF52540">
    <property type="entry name" value="P-loop containing nucleoside triphosphate hydrolases"/>
    <property type="match status" value="1"/>
</dbReference>
<organism evidence="9 10">
    <name type="scientific">Pseudomonas tohonis</name>
    <dbReference type="NCBI Taxonomy" id="2725477"/>
    <lineage>
        <taxon>Bacteria</taxon>
        <taxon>Pseudomonadati</taxon>
        <taxon>Pseudomonadota</taxon>
        <taxon>Gammaproteobacteria</taxon>
        <taxon>Pseudomonadales</taxon>
        <taxon>Pseudomonadaceae</taxon>
        <taxon>Pseudomonas</taxon>
    </lineage>
</organism>
<evidence type="ECO:0000256" key="6">
    <source>
        <dbReference type="ARBA" id="ARBA00034923"/>
    </source>
</evidence>
<name>A0A6J4DZB1_9PSED</name>
<evidence type="ECO:0000256" key="7">
    <source>
        <dbReference type="PROSITE-ProRule" id="PRU00560"/>
    </source>
</evidence>
<dbReference type="Proteomes" id="UP000509383">
    <property type="component" value="Chromosome"/>
</dbReference>
<proteinExistence type="predicted"/>
<accession>A0A6J4DZB1</accession>
<dbReference type="AlphaFoldDB" id="A0A6J4DZB1"/>
<dbReference type="InterPro" id="IPR000212">
    <property type="entry name" value="DNA_helicase_UvrD/REP"/>
</dbReference>
<dbReference type="InterPro" id="IPR027417">
    <property type="entry name" value="P-loop_NTPase"/>
</dbReference>
<sequence length="660" mass="72729">MNLAQLIDPITDGDVEWVTKLMKLEALDEPRRSFLKSMSTLDVSACPGSGKTTLVVAKLAILARHWKSRTQGICVLSHTNAAREEIEHRLGGSEIGQRLLRYPHYIDTIHGFTGRFLASPWLRSKGIPLTAIDDELTHAARRKALKPWEYAGMKKTFESAFIKVESLRLRNVDFDNPLTGLSLKFGAHTDTYKNACKAMAHAAKTGHFCFDEVFVLADALLVDEPEVASALRARFPCVLVDEMQDTRYEQANILSKVFPRQDPDVCVIRVGDPNQEIFEVKVELPEPFPDQSSTMEIASSFRFNQSIASIANPFAYLPITGGLVGLRQSGANQAAPNTIIVFPDGDVSNVLDAYGQLLIQHLPASVRTSGVYAVGAVHRLENDKPEHYPKAVEHYWAPYQSEVNKPSFKPRTFSEGVHIARRYVARDATAALGVELIASCLLTLVRLAFPRDAIVARSRSHQCVEQHLAGRAGVVAAYRGWLERLLFSPAGITQAEWDAAVASGLMDLAADLVFSDQLLAAADAEAYLAWSTAPLVEDPGDNGGALLNTYRFEVGSESVNIRLSSIHAEKGKTHAATLILETYNRTHFVNKLLPWLEGRASAAKRPNEAAKKSMMLMYVGMTRPTHMLCLAMRKSAMGEGKAETKRRAALQQAGWAIIDI</sequence>
<evidence type="ECO:0000256" key="5">
    <source>
        <dbReference type="ARBA" id="ARBA00023125"/>
    </source>
</evidence>
<evidence type="ECO:0000256" key="4">
    <source>
        <dbReference type="ARBA" id="ARBA00022840"/>
    </source>
</evidence>
<reference evidence="9 10" key="1">
    <citation type="submission" date="2020-05" db="EMBL/GenBank/DDBJ databases">
        <title>Characterization of novel class B3 metallo-beta-lactamase from novel Pseudomonas species.</title>
        <authorList>
            <person name="Yamada K."/>
            <person name="Aoki K."/>
            <person name="Ishii Y."/>
        </authorList>
    </citation>
    <scope>NUCLEOTIDE SEQUENCE [LARGE SCALE GENOMIC DNA]</scope>
    <source>
        <strain evidence="9 10">TUM18999</strain>
    </source>
</reference>
<dbReference type="InterPro" id="IPR014016">
    <property type="entry name" value="UvrD-like_ATP-bd"/>
</dbReference>
<keyword evidence="4 7" id="KW-0067">ATP-binding</keyword>
<protein>
    <recommendedName>
        <fullName evidence="6">DNA 3'-5' helicase II</fullName>
    </recommendedName>
</protein>
<dbReference type="GO" id="GO:0043138">
    <property type="term" value="F:3'-5' DNA helicase activity"/>
    <property type="evidence" value="ECO:0007669"/>
    <property type="project" value="TreeGrafter"/>
</dbReference>
<dbReference type="Gene3D" id="1.10.10.160">
    <property type="match status" value="1"/>
</dbReference>
<evidence type="ECO:0000313" key="9">
    <source>
        <dbReference type="EMBL" id="BCG22074.1"/>
    </source>
</evidence>
<evidence type="ECO:0000313" key="10">
    <source>
        <dbReference type="Proteomes" id="UP000509383"/>
    </source>
</evidence>
<dbReference type="RefSeq" id="WP_173179312.1">
    <property type="nucleotide sequence ID" value="NZ_AP023189.1"/>
</dbReference>
<keyword evidence="2 7" id="KW-0378">Hydrolase</keyword>
<dbReference type="GO" id="GO:0000725">
    <property type="term" value="P:recombinational repair"/>
    <property type="evidence" value="ECO:0007669"/>
    <property type="project" value="TreeGrafter"/>
</dbReference>
<evidence type="ECO:0000256" key="1">
    <source>
        <dbReference type="ARBA" id="ARBA00022741"/>
    </source>
</evidence>
<dbReference type="GO" id="GO:0003677">
    <property type="term" value="F:DNA binding"/>
    <property type="evidence" value="ECO:0007669"/>
    <property type="project" value="UniProtKB-KW"/>
</dbReference>
<dbReference type="InterPro" id="IPR013986">
    <property type="entry name" value="DExx_box_DNA_helicase_dom_sf"/>
</dbReference>
<feature type="domain" description="UvrD-like helicase ATP-binding" evidence="8">
    <location>
        <begin position="24"/>
        <end position="310"/>
    </location>
</feature>
<keyword evidence="1 7" id="KW-0547">Nucleotide-binding</keyword>
<evidence type="ECO:0000256" key="2">
    <source>
        <dbReference type="ARBA" id="ARBA00022801"/>
    </source>
</evidence>
<dbReference type="PANTHER" id="PTHR11070:SF2">
    <property type="entry name" value="ATP-DEPENDENT DNA HELICASE SRS2"/>
    <property type="match status" value="1"/>
</dbReference>
<gene>
    <name evidence="9" type="ORF">TUM18999_02650</name>
</gene>
<dbReference type="PANTHER" id="PTHR11070">
    <property type="entry name" value="UVRD / RECB / PCRA DNA HELICASE FAMILY MEMBER"/>
    <property type="match status" value="1"/>
</dbReference>
<dbReference type="Pfam" id="PF00580">
    <property type="entry name" value="UvrD-helicase"/>
    <property type="match status" value="1"/>
</dbReference>
<dbReference type="KEGG" id="ptw:TUM18999_02650"/>
<dbReference type="EMBL" id="AP023189">
    <property type="protein sequence ID" value="BCG22074.1"/>
    <property type="molecule type" value="Genomic_DNA"/>
</dbReference>
<keyword evidence="5" id="KW-0238">DNA-binding</keyword>
<dbReference type="GO" id="GO:0016787">
    <property type="term" value="F:hydrolase activity"/>
    <property type="evidence" value="ECO:0007669"/>
    <property type="project" value="UniProtKB-UniRule"/>
</dbReference>
<evidence type="ECO:0000259" key="8">
    <source>
        <dbReference type="PROSITE" id="PS51198"/>
    </source>
</evidence>
<keyword evidence="3 7" id="KW-0347">Helicase</keyword>
<evidence type="ECO:0000256" key="3">
    <source>
        <dbReference type="ARBA" id="ARBA00022806"/>
    </source>
</evidence>
<dbReference type="PROSITE" id="PS51198">
    <property type="entry name" value="UVRD_HELICASE_ATP_BIND"/>
    <property type="match status" value="1"/>
</dbReference>
<dbReference type="Gene3D" id="3.40.50.300">
    <property type="entry name" value="P-loop containing nucleotide triphosphate hydrolases"/>
    <property type="match status" value="1"/>
</dbReference>
<dbReference type="GO" id="GO:0005524">
    <property type="term" value="F:ATP binding"/>
    <property type="evidence" value="ECO:0007669"/>
    <property type="project" value="UniProtKB-UniRule"/>
</dbReference>